<evidence type="ECO:0000256" key="7">
    <source>
        <dbReference type="ARBA" id="ARBA00022777"/>
    </source>
</evidence>
<dbReference type="InterPro" id="IPR015824">
    <property type="entry name" value="Phosphoglycerate_kinase_N"/>
</dbReference>
<gene>
    <name evidence="9" type="primary">pgk</name>
    <name evidence="11" type="ORF">K7B09_09305</name>
</gene>
<feature type="binding site" evidence="9">
    <location>
        <position position="36"/>
    </location>
    <ligand>
        <name>substrate</name>
    </ligand>
</feature>
<comment type="subunit">
    <text evidence="3 9">Monomer.</text>
</comment>
<keyword evidence="7 9" id="KW-0418">Kinase</keyword>
<dbReference type="Pfam" id="PF00162">
    <property type="entry name" value="PGK"/>
    <property type="match status" value="1"/>
</dbReference>
<feature type="binding site" evidence="9">
    <location>
        <begin position="345"/>
        <end position="348"/>
    </location>
    <ligand>
        <name>ATP</name>
        <dbReference type="ChEBI" id="CHEBI:30616"/>
    </ligand>
</feature>
<keyword evidence="12" id="KW-1185">Reference proteome</keyword>
<evidence type="ECO:0000313" key="12">
    <source>
        <dbReference type="Proteomes" id="UP001430290"/>
    </source>
</evidence>
<feature type="binding site" evidence="9">
    <location>
        <position position="113"/>
    </location>
    <ligand>
        <name>substrate</name>
    </ligand>
</feature>
<feature type="binding site" evidence="9">
    <location>
        <position position="197"/>
    </location>
    <ligand>
        <name>ATP</name>
        <dbReference type="ChEBI" id="CHEBI:30616"/>
    </ligand>
</feature>
<evidence type="ECO:0000256" key="3">
    <source>
        <dbReference type="ARBA" id="ARBA00011245"/>
    </source>
</evidence>
<evidence type="ECO:0000256" key="10">
    <source>
        <dbReference type="RuleBase" id="RU000532"/>
    </source>
</evidence>
<evidence type="ECO:0000256" key="2">
    <source>
        <dbReference type="ARBA" id="ARBA00008982"/>
    </source>
</evidence>
<dbReference type="PIRSF" id="PIRSF000724">
    <property type="entry name" value="Pgk"/>
    <property type="match status" value="1"/>
</dbReference>
<keyword evidence="9" id="KW-0324">Glycolysis</keyword>
<evidence type="ECO:0000256" key="6">
    <source>
        <dbReference type="ARBA" id="ARBA00022741"/>
    </source>
</evidence>
<keyword evidence="5 9" id="KW-0808">Transferase</keyword>
<feature type="binding site" evidence="9">
    <location>
        <position position="319"/>
    </location>
    <ligand>
        <name>ATP</name>
        <dbReference type="ChEBI" id="CHEBI:30616"/>
    </ligand>
</feature>
<dbReference type="SUPFAM" id="SSF53748">
    <property type="entry name" value="Phosphoglycerate kinase"/>
    <property type="match status" value="1"/>
</dbReference>
<protein>
    <recommendedName>
        <fullName evidence="4 9">Phosphoglycerate kinase</fullName>
        <ecNumber evidence="4 9">2.7.2.3</ecNumber>
    </recommendedName>
</protein>
<feature type="binding site" evidence="9">
    <location>
        <begin position="21"/>
        <end position="23"/>
    </location>
    <ligand>
        <name>substrate</name>
    </ligand>
</feature>
<dbReference type="PRINTS" id="PR00477">
    <property type="entry name" value="PHGLYCKINASE"/>
</dbReference>
<keyword evidence="6 9" id="KW-0547">Nucleotide-binding</keyword>
<comment type="catalytic activity">
    <reaction evidence="1 9 10">
        <text>(2R)-3-phosphoglycerate + ATP = (2R)-3-phospho-glyceroyl phosphate + ADP</text>
        <dbReference type="Rhea" id="RHEA:14801"/>
        <dbReference type="ChEBI" id="CHEBI:30616"/>
        <dbReference type="ChEBI" id="CHEBI:57604"/>
        <dbReference type="ChEBI" id="CHEBI:58272"/>
        <dbReference type="ChEBI" id="CHEBI:456216"/>
        <dbReference type="EC" id="2.7.2.3"/>
    </reaction>
</comment>
<keyword evidence="8 9" id="KW-0067">ATP-binding</keyword>
<comment type="similarity">
    <text evidence="2 9 10">Belongs to the phosphoglycerate kinase family.</text>
</comment>
<evidence type="ECO:0000256" key="5">
    <source>
        <dbReference type="ARBA" id="ARBA00022679"/>
    </source>
</evidence>
<dbReference type="PROSITE" id="PS00111">
    <property type="entry name" value="PGLYCERATE_KINASE"/>
    <property type="match status" value="1"/>
</dbReference>
<name>A0ABS7TFB7_9GAMM</name>
<evidence type="ECO:0000256" key="1">
    <source>
        <dbReference type="ARBA" id="ARBA00000642"/>
    </source>
</evidence>
<evidence type="ECO:0000256" key="8">
    <source>
        <dbReference type="ARBA" id="ARBA00022840"/>
    </source>
</evidence>
<comment type="caution">
    <text evidence="9">Lacks conserved residue(s) required for the propagation of feature annotation.</text>
</comment>
<feature type="binding site" evidence="9">
    <location>
        <position position="146"/>
    </location>
    <ligand>
        <name>substrate</name>
    </ligand>
</feature>
<sequence length="391" mass="40167">MTISRMSDLDLAGKKVLIRQDLNVPVADGRVTSDLRITASLPTLKLALEKGAAVMVTSHLGRPQEGVWSAADSLAPVAARLSELLGFDVPLIKDYLDGVEIAPGQLVLLENCRMNIGEKSDGEALSKQYAALCDVYVMDAFGTAHRAQASTHGAIRFAKQACGGPLLMAELDALDKALANPARPLLAIVAGSKVSTKLELLGNLVGKVDQLIVGGGIANTFIAAMGHGVGKSLVEMDLLDTAKQIMADAKARGAEIPLPLDVVVAPAFAADAPATVKVVDAVSADDMILDIGPQTAAAYAALIAKAGTVVWNGPVGVFEFDAFGHGTEAVARAIAASSAFSIAGGGDTLAAVDKYGIEQQVSYISTGGGAFLEFLEGKTLPAVAALAARAI</sequence>
<comment type="caution">
    <text evidence="11">The sequence shown here is derived from an EMBL/GenBank/DDBJ whole genome shotgun (WGS) entry which is preliminary data.</text>
</comment>
<dbReference type="EMBL" id="JAIQDJ010000004">
    <property type="protein sequence ID" value="MBZ4186520.1"/>
    <property type="molecule type" value="Genomic_DNA"/>
</dbReference>
<comment type="subcellular location">
    <subcellularLocation>
        <location evidence="9">Cytoplasm</location>
    </subcellularLocation>
</comment>
<comment type="pathway">
    <text evidence="9">Carbohydrate degradation; glycolysis; pyruvate from D-glyceraldehyde 3-phosphate: step 2/5.</text>
</comment>
<evidence type="ECO:0000313" key="11">
    <source>
        <dbReference type="EMBL" id="MBZ4186520.1"/>
    </source>
</evidence>
<evidence type="ECO:0000256" key="9">
    <source>
        <dbReference type="HAMAP-Rule" id="MF_00145"/>
    </source>
</evidence>
<dbReference type="EC" id="2.7.2.3" evidence="4 9"/>
<proteinExistence type="inferred from homology"/>
<evidence type="ECO:0000256" key="4">
    <source>
        <dbReference type="ARBA" id="ARBA00013061"/>
    </source>
</evidence>
<keyword evidence="9" id="KW-0963">Cytoplasm</keyword>
<dbReference type="Gene3D" id="3.40.50.1260">
    <property type="entry name" value="Phosphoglycerate kinase, N-terminal domain"/>
    <property type="match status" value="2"/>
</dbReference>
<dbReference type="InterPro" id="IPR036043">
    <property type="entry name" value="Phosphoglycerate_kinase_sf"/>
</dbReference>
<dbReference type="RefSeq" id="WP_223629195.1">
    <property type="nucleotide sequence ID" value="NZ_JAIQDJ010000004.1"/>
</dbReference>
<dbReference type="InterPro" id="IPR001576">
    <property type="entry name" value="Phosphoglycerate_kinase"/>
</dbReference>
<dbReference type="GO" id="GO:0016301">
    <property type="term" value="F:kinase activity"/>
    <property type="evidence" value="ECO:0007669"/>
    <property type="project" value="UniProtKB-KW"/>
</dbReference>
<organism evidence="11 12">
    <name type="scientific">Thermomonas beijingensis</name>
    <dbReference type="NCBI Taxonomy" id="2872701"/>
    <lineage>
        <taxon>Bacteria</taxon>
        <taxon>Pseudomonadati</taxon>
        <taxon>Pseudomonadota</taxon>
        <taxon>Gammaproteobacteria</taxon>
        <taxon>Lysobacterales</taxon>
        <taxon>Lysobacteraceae</taxon>
        <taxon>Thermomonas</taxon>
    </lineage>
</organism>
<dbReference type="PANTHER" id="PTHR11406">
    <property type="entry name" value="PHOSPHOGLYCERATE KINASE"/>
    <property type="match status" value="1"/>
</dbReference>
<dbReference type="InterPro" id="IPR015911">
    <property type="entry name" value="Phosphoglycerate_kinase_CS"/>
</dbReference>
<reference evidence="11" key="1">
    <citation type="submission" date="2021-09" db="EMBL/GenBank/DDBJ databases">
        <authorList>
            <person name="Wu T."/>
            <person name="Guo S.Z."/>
        </authorList>
    </citation>
    <scope>NUCLEOTIDE SEQUENCE</scope>
    <source>
        <strain evidence="11">RSS-23</strain>
    </source>
</reference>
<accession>A0ABS7TFB7</accession>
<dbReference type="Proteomes" id="UP001430290">
    <property type="component" value="Unassembled WGS sequence"/>
</dbReference>
<dbReference type="HAMAP" id="MF_00145">
    <property type="entry name" value="Phosphoglyc_kinase"/>
    <property type="match status" value="1"/>
</dbReference>
<feature type="binding site" evidence="9">
    <location>
        <begin position="59"/>
        <end position="62"/>
    </location>
    <ligand>
        <name>substrate</name>
    </ligand>
</feature>
<dbReference type="PANTHER" id="PTHR11406:SF23">
    <property type="entry name" value="PHOSPHOGLYCERATE KINASE 1, CHLOROPLASTIC-RELATED"/>
    <property type="match status" value="1"/>
</dbReference>